<dbReference type="AlphaFoldDB" id="A0A7V7RP96"/>
<evidence type="ECO:0000313" key="1">
    <source>
        <dbReference type="EMBL" id="KAB2335028.1"/>
    </source>
</evidence>
<proteinExistence type="predicted"/>
<name>A0A7V7RP96_9BACI</name>
<evidence type="ECO:0000313" key="2">
    <source>
        <dbReference type="Proteomes" id="UP000441354"/>
    </source>
</evidence>
<dbReference type="EMBL" id="WBOT01000001">
    <property type="protein sequence ID" value="KAB2335028.1"/>
    <property type="molecule type" value="Genomic_DNA"/>
</dbReference>
<organism evidence="1 2">
    <name type="scientific">Bacillus mesophilum</name>
    <dbReference type="NCBI Taxonomy" id="1071718"/>
    <lineage>
        <taxon>Bacteria</taxon>
        <taxon>Bacillati</taxon>
        <taxon>Bacillota</taxon>
        <taxon>Bacilli</taxon>
        <taxon>Bacillales</taxon>
        <taxon>Bacillaceae</taxon>
        <taxon>Bacillus</taxon>
    </lineage>
</organism>
<reference evidence="1 2" key="1">
    <citation type="journal article" date="2014" name="Arch. Microbiol.">
        <title>Bacillus mesophilum sp. nov., strain IITR-54T, a novel 4-chlorobiphenyl dechlorinating bacterium.</title>
        <authorList>
            <person name="Manickam N."/>
            <person name="Singh N.K."/>
            <person name="Bajaj A."/>
            <person name="Kumar R.M."/>
            <person name="Kaur G."/>
            <person name="Kaur N."/>
            <person name="Bala M."/>
            <person name="Kumar A."/>
            <person name="Mayilraj S."/>
        </authorList>
    </citation>
    <scope>NUCLEOTIDE SEQUENCE [LARGE SCALE GENOMIC DNA]</scope>
    <source>
        <strain evidence="1 2">IITR-54</strain>
    </source>
</reference>
<keyword evidence="2" id="KW-1185">Reference proteome</keyword>
<accession>A0A7V7RP96</accession>
<dbReference type="Proteomes" id="UP000441354">
    <property type="component" value="Unassembled WGS sequence"/>
</dbReference>
<comment type="caution">
    <text evidence="1">The sequence shown here is derived from an EMBL/GenBank/DDBJ whole genome shotgun (WGS) entry which is preliminary data.</text>
</comment>
<sequence>MGYILPINHTQYQQYAERDLKVKPDPFRFQRVEKIHNHLETFGDNDNVGRQEVFLTSNSEKSKIPVPHEKAERLYSELTGKGRFFNEVV</sequence>
<dbReference type="RefSeq" id="WP_151571711.1">
    <property type="nucleotide sequence ID" value="NZ_WBOT01000001.1"/>
</dbReference>
<protein>
    <submittedName>
        <fullName evidence="1">Uncharacterized protein</fullName>
    </submittedName>
</protein>
<dbReference type="OrthoDB" id="2706316at2"/>
<gene>
    <name evidence="1" type="ORF">F7732_00165</name>
</gene>